<organism evidence="2 3">
    <name type="scientific">Anaeramoeba flamelloides</name>
    <dbReference type="NCBI Taxonomy" id="1746091"/>
    <lineage>
        <taxon>Eukaryota</taxon>
        <taxon>Metamonada</taxon>
        <taxon>Anaeramoebidae</taxon>
        <taxon>Anaeramoeba</taxon>
    </lineage>
</organism>
<dbReference type="AlphaFoldDB" id="A0AAV8A7V6"/>
<proteinExistence type="predicted"/>
<reference evidence="2" key="1">
    <citation type="submission" date="2022-08" db="EMBL/GenBank/DDBJ databases">
        <title>Novel sulphate-reducing endosymbionts in the free-living metamonad Anaeramoeba.</title>
        <authorList>
            <person name="Jerlstrom-Hultqvist J."/>
            <person name="Cepicka I."/>
            <person name="Gallot-Lavallee L."/>
            <person name="Salas-Leiva D."/>
            <person name="Curtis B.A."/>
            <person name="Zahonova K."/>
            <person name="Pipaliya S."/>
            <person name="Dacks J."/>
            <person name="Roger A.J."/>
        </authorList>
    </citation>
    <scope>NUCLEOTIDE SEQUENCE</scope>
    <source>
        <strain evidence="2">Busselton2</strain>
    </source>
</reference>
<dbReference type="Proteomes" id="UP001146793">
    <property type="component" value="Unassembled WGS sequence"/>
</dbReference>
<evidence type="ECO:0000256" key="1">
    <source>
        <dbReference type="SAM" id="Coils"/>
    </source>
</evidence>
<evidence type="ECO:0000313" key="3">
    <source>
        <dbReference type="Proteomes" id="UP001146793"/>
    </source>
</evidence>
<accession>A0AAV8A7V6</accession>
<comment type="caution">
    <text evidence="2">The sequence shown here is derived from an EMBL/GenBank/DDBJ whole genome shotgun (WGS) entry which is preliminary data.</text>
</comment>
<evidence type="ECO:0000313" key="2">
    <source>
        <dbReference type="EMBL" id="KAJ3448329.1"/>
    </source>
</evidence>
<sequence length="153" mass="18692">MNNQKGENNSETLDFIQRYFKILVTISSNLGKEFFELPPNEKKLKSIVEKNQEIRISDELQLRELFEEFEKEIVRFEKERVQFVKEFIRENWLMINIDERYSRSQIFEQMENTQSSTLNFELWKEIELSKLVHRFNLIKIELLKKVLHFLKSL</sequence>
<gene>
    <name evidence="2" type="ORF">M0812_00808</name>
</gene>
<name>A0AAV8A7V6_9EUKA</name>
<dbReference type="EMBL" id="JANTQA010000015">
    <property type="protein sequence ID" value="KAJ3448329.1"/>
    <property type="molecule type" value="Genomic_DNA"/>
</dbReference>
<keyword evidence="1" id="KW-0175">Coiled coil</keyword>
<protein>
    <submittedName>
        <fullName evidence="2">Uncharacterized protein</fullName>
    </submittedName>
</protein>
<feature type="coiled-coil region" evidence="1">
    <location>
        <begin position="59"/>
        <end position="86"/>
    </location>
</feature>